<keyword evidence="1" id="KW-0812">Transmembrane</keyword>
<feature type="transmembrane region" description="Helical" evidence="1">
    <location>
        <begin position="221"/>
        <end position="239"/>
    </location>
</feature>
<sequence length="261" mass="28721">MKDSVVTEFWKIKRYSVVKAGAVMTVLSVFMGFFYSTASTSEGWDFSYYVHEIISTNCTYFFPVIIMLMAVFLTARERTDDTLKSILTIPVSYRNLLTGKLILLLFLTVAFSLCNIVFAVMVNGFLGLPGMTVQTVAAAAGRIILSNVLIYVAVLPLIVLNTFLLKSSVFGVAFAFVYGYLGTFEGRIMNWYPVKAAMILSDSYCGSGYDLGDFTYQAPPAAAVLAIFLLAAVLLLMVLSGRNGQTEVRGRKGRAVLKKGW</sequence>
<name>A0A9D2J876_9FIRM</name>
<evidence type="ECO:0000313" key="3">
    <source>
        <dbReference type="Proteomes" id="UP000824049"/>
    </source>
</evidence>
<evidence type="ECO:0000256" key="1">
    <source>
        <dbReference type="SAM" id="Phobius"/>
    </source>
</evidence>
<dbReference type="EMBL" id="DXBR01000085">
    <property type="protein sequence ID" value="HIZ40088.1"/>
    <property type="molecule type" value="Genomic_DNA"/>
</dbReference>
<feature type="transmembrane region" description="Helical" evidence="1">
    <location>
        <begin position="101"/>
        <end position="126"/>
    </location>
</feature>
<dbReference type="Pfam" id="PF12730">
    <property type="entry name" value="ABC2_membrane_4"/>
    <property type="match status" value="1"/>
</dbReference>
<feature type="transmembrane region" description="Helical" evidence="1">
    <location>
        <begin position="138"/>
        <end position="158"/>
    </location>
</feature>
<feature type="transmembrane region" description="Helical" evidence="1">
    <location>
        <begin position="163"/>
        <end position="181"/>
    </location>
</feature>
<keyword evidence="1" id="KW-0472">Membrane</keyword>
<proteinExistence type="predicted"/>
<dbReference type="Proteomes" id="UP000824049">
    <property type="component" value="Unassembled WGS sequence"/>
</dbReference>
<accession>A0A9D2J876</accession>
<protein>
    <submittedName>
        <fullName evidence="2">ABC transporter permease</fullName>
    </submittedName>
</protein>
<reference evidence="2" key="2">
    <citation type="submission" date="2021-04" db="EMBL/GenBank/DDBJ databases">
        <authorList>
            <person name="Gilroy R."/>
        </authorList>
    </citation>
    <scope>NUCLEOTIDE SEQUENCE</scope>
    <source>
        <strain evidence="2">CHK179-28034</strain>
    </source>
</reference>
<evidence type="ECO:0000313" key="2">
    <source>
        <dbReference type="EMBL" id="HIZ40088.1"/>
    </source>
</evidence>
<reference evidence="2" key="1">
    <citation type="journal article" date="2021" name="PeerJ">
        <title>Extensive microbial diversity within the chicken gut microbiome revealed by metagenomics and culture.</title>
        <authorList>
            <person name="Gilroy R."/>
            <person name="Ravi A."/>
            <person name="Getino M."/>
            <person name="Pursley I."/>
            <person name="Horton D.L."/>
            <person name="Alikhan N.F."/>
            <person name="Baker D."/>
            <person name="Gharbi K."/>
            <person name="Hall N."/>
            <person name="Watson M."/>
            <person name="Adriaenssens E.M."/>
            <person name="Foster-Nyarko E."/>
            <person name="Jarju S."/>
            <person name="Secka A."/>
            <person name="Antonio M."/>
            <person name="Oren A."/>
            <person name="Chaudhuri R.R."/>
            <person name="La Ragione R."/>
            <person name="Hildebrand F."/>
            <person name="Pallen M.J."/>
        </authorList>
    </citation>
    <scope>NUCLEOTIDE SEQUENCE</scope>
    <source>
        <strain evidence="2">CHK179-28034</strain>
    </source>
</reference>
<organism evidence="2 3">
    <name type="scientific">Candidatus Anaerobutyricum stercoris</name>
    <dbReference type="NCBI Taxonomy" id="2838457"/>
    <lineage>
        <taxon>Bacteria</taxon>
        <taxon>Bacillati</taxon>
        <taxon>Bacillota</taxon>
        <taxon>Clostridia</taxon>
        <taxon>Lachnospirales</taxon>
        <taxon>Lachnospiraceae</taxon>
        <taxon>Anaerobutyricum</taxon>
    </lineage>
</organism>
<feature type="transmembrane region" description="Helical" evidence="1">
    <location>
        <begin position="20"/>
        <end position="38"/>
    </location>
</feature>
<keyword evidence="1" id="KW-1133">Transmembrane helix</keyword>
<gene>
    <name evidence="2" type="ORF">H9968_09245</name>
</gene>
<comment type="caution">
    <text evidence="2">The sequence shown here is derived from an EMBL/GenBank/DDBJ whole genome shotgun (WGS) entry which is preliminary data.</text>
</comment>
<feature type="transmembrane region" description="Helical" evidence="1">
    <location>
        <begin position="53"/>
        <end position="75"/>
    </location>
</feature>
<dbReference type="AlphaFoldDB" id="A0A9D2J876"/>